<protein>
    <submittedName>
        <fullName evidence="1">Uncharacterized protein</fullName>
    </submittedName>
</protein>
<sequence length="126" mass="13963">MLIHSIASTETFIYYKDAKEFSAAPIPHRVDSGGVFFDALIRVGGSGFLLDYFLCLRANQSANQVTMSPTINGITREFSTGVFLPSTVAINQQPLNPTGLPYRLLNGTTRIRIYRLSDPPRRLLKG</sequence>
<evidence type="ECO:0000313" key="2">
    <source>
        <dbReference type="Proteomes" id="UP000036000"/>
    </source>
</evidence>
<proteinExistence type="predicted"/>
<dbReference type="Proteomes" id="UP000036000">
    <property type="component" value="Chromosome"/>
</dbReference>
<gene>
    <name evidence="1" type="ORF">ABN16_05820</name>
</gene>
<evidence type="ECO:0000313" key="1">
    <source>
        <dbReference type="EMBL" id="AKP64560.1"/>
    </source>
</evidence>
<accession>A0AAC8ZGC7</accession>
<organism evidence="1 2">
    <name type="scientific">Levilactobacillus koreensis</name>
    <dbReference type="NCBI Taxonomy" id="637971"/>
    <lineage>
        <taxon>Bacteria</taxon>
        <taxon>Bacillati</taxon>
        <taxon>Bacillota</taxon>
        <taxon>Bacilli</taxon>
        <taxon>Lactobacillales</taxon>
        <taxon>Lactobacillaceae</taxon>
        <taxon>Levilactobacillus</taxon>
    </lineage>
</organism>
<name>A0AAC8ZGC7_9LACO</name>
<reference evidence="1 2" key="1">
    <citation type="submission" date="2015-07" db="EMBL/GenBank/DDBJ databases">
        <title>Lactobacillus korensis/26-25/ whole genome sequencing.</title>
        <authorList>
            <person name="Kim M.K."/>
            <person name="Im W.-T."/>
            <person name="Srinivasan S."/>
            <person name="Lee J.-J."/>
        </authorList>
    </citation>
    <scope>NUCLEOTIDE SEQUENCE [LARGE SCALE GENOMIC DNA]</scope>
    <source>
        <strain evidence="1 2">26-25</strain>
    </source>
</reference>
<dbReference type="EMBL" id="CP012033">
    <property type="protein sequence ID" value="AKP64560.1"/>
    <property type="molecule type" value="Genomic_DNA"/>
</dbReference>
<dbReference type="AlphaFoldDB" id="A0AAC8ZGC7"/>
<keyword evidence="2" id="KW-1185">Reference proteome</keyword>
<dbReference type="KEGG" id="lko:ABN16_05820"/>